<dbReference type="OrthoDB" id="6240089at2759"/>
<feature type="region of interest" description="Disordered" evidence="1">
    <location>
        <begin position="40"/>
        <end position="70"/>
    </location>
</feature>
<dbReference type="Proteomes" id="UP000002630">
    <property type="component" value="Linkage Group LG04"/>
</dbReference>
<keyword evidence="3" id="KW-1185">Reference proteome</keyword>
<sequence length="284" mass="30493">MPPEELAASIRRCLNNMWRGKSFLFEAEGLRIIVFQSAPPAPDDPLSSPQAHEQDAEAKQGPTAKGPERTSIKVLRSEMEQGYQKRVLAMASASAREHGKTGDLNSIVAALKASLTEFTGPVWHVMATRGAGDWGFSVAHEEGQLLDFKLNGDRILCWKHAQAAPGLTDMLTMKRISTFLFVATMLLLCVYVKLQGSCDRCCSSYPGAREKAGCAIAPTTSGGGAGAGDIVVEGCDVDVTEVADLCLRNAKIALFVTCGTMAGATAFKWADRSKAKRQFKHQGA</sequence>
<evidence type="ECO:0000313" key="3">
    <source>
        <dbReference type="Proteomes" id="UP000002630"/>
    </source>
</evidence>
<dbReference type="EMBL" id="FN649729">
    <property type="protein sequence ID" value="CBJ29229.1"/>
    <property type="molecule type" value="Genomic_DNA"/>
</dbReference>
<dbReference type="InterPro" id="IPR001372">
    <property type="entry name" value="Dynein_light_chain_typ-1/2"/>
</dbReference>
<dbReference type="SUPFAM" id="SSF54648">
    <property type="entry name" value="DLC"/>
    <property type="match status" value="1"/>
</dbReference>
<dbReference type="EMBL" id="FN647986">
    <property type="protein sequence ID" value="CBJ29229.1"/>
    <property type="molecule type" value="Genomic_DNA"/>
</dbReference>
<dbReference type="Pfam" id="PF01221">
    <property type="entry name" value="Dynein_light"/>
    <property type="match status" value="1"/>
</dbReference>
<evidence type="ECO:0000256" key="1">
    <source>
        <dbReference type="SAM" id="MobiDB-lite"/>
    </source>
</evidence>
<evidence type="ECO:0000313" key="2">
    <source>
        <dbReference type="EMBL" id="CBJ29229.1"/>
    </source>
</evidence>
<dbReference type="InParanoid" id="D7FJY1"/>
<proteinExistence type="predicted"/>
<dbReference type="AlphaFoldDB" id="D7FJY1"/>
<accession>D7FJY1</accession>
<organism evidence="2 3">
    <name type="scientific">Ectocarpus siliculosus</name>
    <name type="common">Brown alga</name>
    <name type="synonym">Conferva siliculosa</name>
    <dbReference type="NCBI Taxonomy" id="2880"/>
    <lineage>
        <taxon>Eukaryota</taxon>
        <taxon>Sar</taxon>
        <taxon>Stramenopiles</taxon>
        <taxon>Ochrophyta</taxon>
        <taxon>PX clade</taxon>
        <taxon>Phaeophyceae</taxon>
        <taxon>Ectocarpales</taxon>
        <taxon>Ectocarpaceae</taxon>
        <taxon>Ectocarpus</taxon>
    </lineage>
</organism>
<protein>
    <submittedName>
        <fullName evidence="2">Uncharacterized protein</fullName>
    </submittedName>
</protein>
<dbReference type="InterPro" id="IPR037177">
    <property type="entry name" value="DLC_sf"/>
</dbReference>
<gene>
    <name evidence="2" type="ORF">Esi_0138_0071</name>
</gene>
<dbReference type="SMART" id="SM01375">
    <property type="entry name" value="Dynein_light"/>
    <property type="match status" value="1"/>
</dbReference>
<dbReference type="GO" id="GO:0007017">
    <property type="term" value="P:microtubule-based process"/>
    <property type="evidence" value="ECO:0007669"/>
    <property type="project" value="InterPro"/>
</dbReference>
<reference evidence="2 3" key="1">
    <citation type="journal article" date="2010" name="Nature">
        <title>The Ectocarpus genome and the independent evolution of multicellularity in brown algae.</title>
        <authorList>
            <person name="Cock J.M."/>
            <person name="Sterck L."/>
            <person name="Rouze P."/>
            <person name="Scornet D."/>
            <person name="Allen A.E."/>
            <person name="Amoutzias G."/>
            <person name="Anthouard V."/>
            <person name="Artiguenave F."/>
            <person name="Aury J.M."/>
            <person name="Badger J.H."/>
            <person name="Beszteri B."/>
            <person name="Billiau K."/>
            <person name="Bonnet E."/>
            <person name="Bothwell J.H."/>
            <person name="Bowler C."/>
            <person name="Boyen C."/>
            <person name="Brownlee C."/>
            <person name="Carrano C.J."/>
            <person name="Charrier B."/>
            <person name="Cho G.Y."/>
            <person name="Coelho S.M."/>
            <person name="Collen J."/>
            <person name="Corre E."/>
            <person name="Da Silva C."/>
            <person name="Delage L."/>
            <person name="Delaroque N."/>
            <person name="Dittami S.M."/>
            <person name="Doulbeau S."/>
            <person name="Elias M."/>
            <person name="Farnham G."/>
            <person name="Gachon C.M."/>
            <person name="Gschloessl B."/>
            <person name="Heesch S."/>
            <person name="Jabbari K."/>
            <person name="Jubin C."/>
            <person name="Kawai H."/>
            <person name="Kimura K."/>
            <person name="Kloareg B."/>
            <person name="Kupper F.C."/>
            <person name="Lang D."/>
            <person name="Le Bail A."/>
            <person name="Leblanc C."/>
            <person name="Lerouge P."/>
            <person name="Lohr M."/>
            <person name="Lopez P.J."/>
            <person name="Martens C."/>
            <person name="Maumus F."/>
            <person name="Michel G."/>
            <person name="Miranda-Saavedra D."/>
            <person name="Morales J."/>
            <person name="Moreau H."/>
            <person name="Motomura T."/>
            <person name="Nagasato C."/>
            <person name="Napoli C.A."/>
            <person name="Nelson D.R."/>
            <person name="Nyvall-Collen P."/>
            <person name="Peters A.F."/>
            <person name="Pommier C."/>
            <person name="Potin P."/>
            <person name="Poulain J."/>
            <person name="Quesneville H."/>
            <person name="Read B."/>
            <person name="Rensing S.A."/>
            <person name="Ritter A."/>
            <person name="Rousvoal S."/>
            <person name="Samanta M."/>
            <person name="Samson G."/>
            <person name="Schroeder D.C."/>
            <person name="Segurens B."/>
            <person name="Strittmatter M."/>
            <person name="Tonon T."/>
            <person name="Tregear J.W."/>
            <person name="Valentin K."/>
            <person name="von Dassow P."/>
            <person name="Yamagishi T."/>
            <person name="Van de Peer Y."/>
            <person name="Wincker P."/>
        </authorList>
    </citation>
    <scope>NUCLEOTIDE SEQUENCE [LARGE SCALE GENOMIC DNA]</scope>
    <source>
        <strain evidence="3">Ec32 / CCAP1310/4</strain>
    </source>
</reference>
<name>D7FJY1_ECTSI</name>
<dbReference type="Gene3D" id="3.30.740.10">
    <property type="entry name" value="Protein Inhibitor Of Neuronal Nitric Oxide Synthase"/>
    <property type="match status" value="1"/>
</dbReference>
<dbReference type="GO" id="GO:0030286">
    <property type="term" value="C:dynein complex"/>
    <property type="evidence" value="ECO:0007669"/>
    <property type="project" value="InterPro"/>
</dbReference>